<dbReference type="PROSITE" id="PS51085">
    <property type="entry name" value="2FE2S_FER_2"/>
    <property type="match status" value="1"/>
</dbReference>
<accession>A0A4Q1B4G3</accession>
<gene>
    <name evidence="6" type="ORF">CP965_00475</name>
</gene>
<name>A0A4Q1B4G3_9BACT</name>
<dbReference type="AlphaFoldDB" id="A0A4Q1B4G3"/>
<dbReference type="Proteomes" id="UP000289718">
    <property type="component" value="Unassembled WGS sequence"/>
</dbReference>
<proteinExistence type="predicted"/>
<dbReference type="Gene3D" id="3.10.20.30">
    <property type="match status" value="1"/>
</dbReference>
<evidence type="ECO:0000256" key="1">
    <source>
        <dbReference type="ARBA" id="ARBA00022714"/>
    </source>
</evidence>
<dbReference type="PANTHER" id="PTHR44379:SF2">
    <property type="entry name" value="BLR6218 PROTEIN"/>
    <property type="match status" value="1"/>
</dbReference>
<evidence type="ECO:0000313" key="7">
    <source>
        <dbReference type="Proteomes" id="UP000289718"/>
    </source>
</evidence>
<dbReference type="EMBL" id="NXIE01000001">
    <property type="protein sequence ID" value="RXK13957.1"/>
    <property type="molecule type" value="Genomic_DNA"/>
</dbReference>
<keyword evidence="1" id="KW-0001">2Fe-2S</keyword>
<sequence>MKNIIINSKQFDISNIPEDTPLLWAMRDYLNLTGTKFGCGVSMCGACTILLEGKAIRSCQTPLSEVIGKSVITIENKEDKEVNTLRKYWKEEDVAQCGYCQPGQIMNAAGLLKSNTKPTENQIIEAMNGNVCRCGTYNKIKTAIYNASKEI</sequence>
<dbReference type="InterPro" id="IPR036010">
    <property type="entry name" value="2Fe-2S_ferredoxin-like_sf"/>
</dbReference>
<keyword evidence="7" id="KW-1185">Reference proteome</keyword>
<dbReference type="SUPFAM" id="SSF54292">
    <property type="entry name" value="2Fe-2S ferredoxin-like"/>
    <property type="match status" value="1"/>
</dbReference>
<evidence type="ECO:0000256" key="2">
    <source>
        <dbReference type="ARBA" id="ARBA00022723"/>
    </source>
</evidence>
<dbReference type="InterPro" id="IPR002888">
    <property type="entry name" value="2Fe-2S-bd"/>
</dbReference>
<feature type="domain" description="2Fe-2S ferredoxin-type" evidence="5">
    <location>
        <begin position="2"/>
        <end position="77"/>
    </location>
</feature>
<dbReference type="Gene3D" id="1.10.150.120">
    <property type="entry name" value="[2Fe-2S]-binding domain"/>
    <property type="match status" value="1"/>
</dbReference>
<keyword evidence="4" id="KW-0411">Iron-sulfur</keyword>
<dbReference type="Pfam" id="PF00111">
    <property type="entry name" value="Fer2"/>
    <property type="match status" value="1"/>
</dbReference>
<dbReference type="CDD" id="cd00207">
    <property type="entry name" value="fer2"/>
    <property type="match status" value="1"/>
</dbReference>
<reference evidence="6 7" key="1">
    <citation type="submission" date="2017-09" db="EMBL/GenBank/DDBJ databases">
        <title>Genomics of the genus Arcobacter.</title>
        <authorList>
            <person name="Perez-Cataluna A."/>
            <person name="Figueras M.J."/>
            <person name="Salas-Masso N."/>
        </authorList>
    </citation>
    <scope>NUCLEOTIDE SEQUENCE [LARGE SCALE GENOMIC DNA]</scope>
    <source>
        <strain evidence="6 7">F156-34</strain>
    </source>
</reference>
<dbReference type="InterPro" id="IPR012675">
    <property type="entry name" value="Beta-grasp_dom_sf"/>
</dbReference>
<dbReference type="Pfam" id="PF01799">
    <property type="entry name" value="Fer2_2"/>
    <property type="match status" value="1"/>
</dbReference>
<dbReference type="InterPro" id="IPR036884">
    <property type="entry name" value="2Fe-2S-bd_dom_sf"/>
</dbReference>
<evidence type="ECO:0000259" key="5">
    <source>
        <dbReference type="PROSITE" id="PS51085"/>
    </source>
</evidence>
<dbReference type="SUPFAM" id="SSF47741">
    <property type="entry name" value="CO dehydrogenase ISP C-domain like"/>
    <property type="match status" value="1"/>
</dbReference>
<evidence type="ECO:0000256" key="4">
    <source>
        <dbReference type="ARBA" id="ARBA00023014"/>
    </source>
</evidence>
<evidence type="ECO:0000313" key="6">
    <source>
        <dbReference type="EMBL" id="RXK13957.1"/>
    </source>
</evidence>
<keyword evidence="2" id="KW-0479">Metal-binding</keyword>
<organism evidence="6 7">
    <name type="scientific">Halarcobacter mediterraneus</name>
    <dbReference type="NCBI Taxonomy" id="2023153"/>
    <lineage>
        <taxon>Bacteria</taxon>
        <taxon>Pseudomonadati</taxon>
        <taxon>Campylobacterota</taxon>
        <taxon>Epsilonproteobacteria</taxon>
        <taxon>Campylobacterales</taxon>
        <taxon>Arcobacteraceae</taxon>
        <taxon>Halarcobacter</taxon>
    </lineage>
</organism>
<protein>
    <submittedName>
        <fullName evidence="6">(2Fe-2S)-binding protein</fullName>
    </submittedName>
</protein>
<dbReference type="GO" id="GO:0016491">
    <property type="term" value="F:oxidoreductase activity"/>
    <property type="evidence" value="ECO:0007669"/>
    <property type="project" value="InterPro"/>
</dbReference>
<dbReference type="RefSeq" id="WP_129060066.1">
    <property type="nucleotide sequence ID" value="NZ_NXIE01000001.1"/>
</dbReference>
<dbReference type="InterPro" id="IPR001041">
    <property type="entry name" value="2Fe-2S_ferredoxin-type"/>
</dbReference>
<evidence type="ECO:0000256" key="3">
    <source>
        <dbReference type="ARBA" id="ARBA00023004"/>
    </source>
</evidence>
<dbReference type="OrthoDB" id="9775084at2"/>
<dbReference type="GO" id="GO:0051537">
    <property type="term" value="F:2 iron, 2 sulfur cluster binding"/>
    <property type="evidence" value="ECO:0007669"/>
    <property type="project" value="UniProtKB-KW"/>
</dbReference>
<dbReference type="InterPro" id="IPR051452">
    <property type="entry name" value="Diverse_Oxidoreductases"/>
</dbReference>
<comment type="caution">
    <text evidence="6">The sequence shown here is derived from an EMBL/GenBank/DDBJ whole genome shotgun (WGS) entry which is preliminary data.</text>
</comment>
<dbReference type="PANTHER" id="PTHR44379">
    <property type="entry name" value="OXIDOREDUCTASE WITH IRON-SULFUR SUBUNIT"/>
    <property type="match status" value="1"/>
</dbReference>
<keyword evidence="3" id="KW-0408">Iron</keyword>
<dbReference type="GO" id="GO:0046872">
    <property type="term" value="F:metal ion binding"/>
    <property type="evidence" value="ECO:0007669"/>
    <property type="project" value="UniProtKB-KW"/>
</dbReference>